<feature type="transmembrane region" description="Helical" evidence="2">
    <location>
        <begin position="185"/>
        <end position="211"/>
    </location>
</feature>
<organism evidence="3 4">
    <name type="scientific">Nonomuraea dietziae</name>
    <dbReference type="NCBI Taxonomy" id="65515"/>
    <lineage>
        <taxon>Bacteria</taxon>
        <taxon>Bacillati</taxon>
        <taxon>Actinomycetota</taxon>
        <taxon>Actinomycetes</taxon>
        <taxon>Streptosporangiales</taxon>
        <taxon>Streptosporangiaceae</taxon>
        <taxon>Nonomuraea</taxon>
    </lineage>
</organism>
<dbReference type="Proteomes" id="UP000579945">
    <property type="component" value="Unassembled WGS sequence"/>
</dbReference>
<accession>A0A7W5V711</accession>
<keyword evidence="2" id="KW-1133">Transmembrane helix</keyword>
<evidence type="ECO:0000313" key="4">
    <source>
        <dbReference type="Proteomes" id="UP000579945"/>
    </source>
</evidence>
<feature type="transmembrane region" description="Helical" evidence="2">
    <location>
        <begin position="91"/>
        <end position="111"/>
    </location>
</feature>
<keyword evidence="4" id="KW-1185">Reference proteome</keyword>
<dbReference type="GO" id="GO:0140359">
    <property type="term" value="F:ABC-type transporter activity"/>
    <property type="evidence" value="ECO:0007669"/>
    <property type="project" value="InterPro"/>
</dbReference>
<sequence length="341" mass="35121">MSKVEPEVRDVEAGEPPRGGGPRRIPGLVPVAESRLTAEVGPRADLPGRIALQGPPALPVPTQDGGTGPVSAFLRMLGSELSLTFRRPRNLAMLAVLAVVPVILGVVLRLMGDDLADGPGGLIQQVTGNGFFLSFISLSALVPLLMPVAVAVVAADSVAGEASAGTLRYLLAAPAGRTRLLAVKYVNAVLFCLAVASAVSLAALVTGLILFPAGPVTLLSGVAIPLGDALLRMLIVIGYVTAGMAALAAVALALSTLTEAPIGAIAATVVLVISTQVLRVIPQLDVVQPYLLPNWWGDFDAVLRDPIAFDDLSSGLLAFGAYILLFGSLAWARFTSKDITS</sequence>
<proteinExistence type="predicted"/>
<feature type="transmembrane region" description="Helical" evidence="2">
    <location>
        <begin position="261"/>
        <end position="281"/>
    </location>
</feature>
<comment type="caution">
    <text evidence="3">The sequence shown here is derived from an EMBL/GenBank/DDBJ whole genome shotgun (WGS) entry which is preliminary data.</text>
</comment>
<dbReference type="PANTHER" id="PTHR37305:SF1">
    <property type="entry name" value="MEMBRANE PROTEIN"/>
    <property type="match status" value="1"/>
</dbReference>
<evidence type="ECO:0000256" key="2">
    <source>
        <dbReference type="SAM" id="Phobius"/>
    </source>
</evidence>
<protein>
    <submittedName>
        <fullName evidence="3">ABC-2 type transport system permease protein</fullName>
    </submittedName>
</protein>
<feature type="compositionally biased region" description="Basic and acidic residues" evidence="1">
    <location>
        <begin position="1"/>
        <end position="12"/>
    </location>
</feature>
<name>A0A7W5V711_9ACTN</name>
<feature type="region of interest" description="Disordered" evidence="1">
    <location>
        <begin position="1"/>
        <end position="26"/>
    </location>
</feature>
<feature type="transmembrane region" description="Helical" evidence="2">
    <location>
        <begin position="231"/>
        <end position="254"/>
    </location>
</feature>
<evidence type="ECO:0000256" key="1">
    <source>
        <dbReference type="SAM" id="MobiDB-lite"/>
    </source>
</evidence>
<feature type="transmembrane region" description="Helical" evidence="2">
    <location>
        <begin position="312"/>
        <end position="332"/>
    </location>
</feature>
<keyword evidence="2" id="KW-0812">Transmembrane</keyword>
<dbReference type="RefSeq" id="WP_183645588.1">
    <property type="nucleotide sequence ID" value="NZ_BAAAXX010000107.1"/>
</dbReference>
<reference evidence="3 4" key="1">
    <citation type="submission" date="2020-08" db="EMBL/GenBank/DDBJ databases">
        <title>Sequencing the genomes of 1000 actinobacteria strains.</title>
        <authorList>
            <person name="Klenk H.-P."/>
        </authorList>
    </citation>
    <scope>NUCLEOTIDE SEQUENCE [LARGE SCALE GENOMIC DNA]</scope>
    <source>
        <strain evidence="3 4">DSM 44320</strain>
    </source>
</reference>
<evidence type="ECO:0000313" key="3">
    <source>
        <dbReference type="EMBL" id="MBB3726090.1"/>
    </source>
</evidence>
<dbReference type="GeneID" id="95388472"/>
<dbReference type="EMBL" id="JACIBV010000001">
    <property type="protein sequence ID" value="MBB3726090.1"/>
    <property type="molecule type" value="Genomic_DNA"/>
</dbReference>
<feature type="transmembrane region" description="Helical" evidence="2">
    <location>
        <begin position="131"/>
        <end position="155"/>
    </location>
</feature>
<dbReference type="AlphaFoldDB" id="A0A7W5V711"/>
<dbReference type="GO" id="GO:0005886">
    <property type="term" value="C:plasma membrane"/>
    <property type="evidence" value="ECO:0007669"/>
    <property type="project" value="UniProtKB-SubCell"/>
</dbReference>
<gene>
    <name evidence="3" type="ORF">FHR33_001950</name>
</gene>
<dbReference type="Pfam" id="PF12679">
    <property type="entry name" value="ABC2_membrane_2"/>
    <property type="match status" value="1"/>
</dbReference>
<dbReference type="PANTHER" id="PTHR37305">
    <property type="entry name" value="INTEGRAL MEMBRANE PROTEIN-RELATED"/>
    <property type="match status" value="1"/>
</dbReference>
<keyword evidence="2" id="KW-0472">Membrane</keyword>